<keyword evidence="2" id="KW-1185">Reference proteome</keyword>
<evidence type="ECO:0000313" key="1">
    <source>
        <dbReference type="EMBL" id="QQQ19136.1"/>
    </source>
</evidence>
<organism evidence="1 2">
    <name type="scientific">Brevundimonas vitisensis</name>
    <dbReference type="NCBI Taxonomy" id="2800818"/>
    <lineage>
        <taxon>Bacteria</taxon>
        <taxon>Pseudomonadati</taxon>
        <taxon>Pseudomonadota</taxon>
        <taxon>Alphaproteobacteria</taxon>
        <taxon>Caulobacterales</taxon>
        <taxon>Caulobacteraceae</taxon>
        <taxon>Brevundimonas</taxon>
    </lineage>
</organism>
<sequence>MPKAPAASDAALSAPQPIADHDWFFDSDQEQAGLVYGLADSDDIWLSLTCRGGSGTLQMSQPVTPSQPRVIALESGGDTETYRTATEASEMYEGGIMTASARTSDPVFQRFRRVGWLAHYGPDHRTVMVAQPGSASRIEAFFVFCG</sequence>
<proteinExistence type="predicted"/>
<dbReference type="EMBL" id="CP067977">
    <property type="protein sequence ID" value="QQQ19136.1"/>
    <property type="molecule type" value="Genomic_DNA"/>
</dbReference>
<gene>
    <name evidence="1" type="ORF">JIP62_03170</name>
</gene>
<accession>A0ABX7BNK9</accession>
<evidence type="ECO:0000313" key="2">
    <source>
        <dbReference type="Proteomes" id="UP000595448"/>
    </source>
</evidence>
<name>A0ABX7BNK9_9CAUL</name>
<reference evidence="1 2" key="1">
    <citation type="submission" date="2021-01" db="EMBL/GenBank/DDBJ databases">
        <title>Brevundimonas vitis sp. nov., an bacterium isolated from grape (Vitis vinifera).</title>
        <authorList>
            <person name="Jiang L."/>
            <person name="Lee J."/>
        </authorList>
    </citation>
    <scope>NUCLEOTIDE SEQUENCE [LARGE SCALE GENOMIC DNA]</scope>
    <source>
        <strain evidence="1 2">GRTSA-9</strain>
    </source>
</reference>
<protein>
    <submittedName>
        <fullName evidence="1">Uncharacterized protein</fullName>
    </submittedName>
</protein>
<dbReference type="Proteomes" id="UP000595448">
    <property type="component" value="Chromosome"/>
</dbReference>
<dbReference type="RefSeq" id="WP_201103487.1">
    <property type="nucleotide sequence ID" value="NZ_CP067977.1"/>
</dbReference>